<dbReference type="SUPFAM" id="SSF53756">
    <property type="entry name" value="UDP-Glycosyltransferase/glycogen phosphorylase"/>
    <property type="match status" value="1"/>
</dbReference>
<dbReference type="AlphaFoldDB" id="A0A6P3ZAI9"/>
<sequence>MELTAVEPTTVCHVVAMPFPGRGHINPMMNLCKLLSSTKPQILITFVVTEEWLGYIGSEAKPNNIRFASIPNVIPSERLKAADFPGFYEAVMTKMEAPFDQLLDRLQPPITTILADIEVLWGTKVGNRRNIPVSLIWTMSATFFSLLHFFNHFAENREFLAPLQLFQDQGDEQVLNIPGISSTLMPDLQKVGRVTDERVSKLALECVSQVRKAQYLLLTSFYELEPQAIDTLQAQLPFPLYPVGPAIPYLELENTSSTSPTDYLQWLNSQPPESVLYISLGSFLSVSSAQMDEIAVGLRSSGVRFLWVARAEACRLKESCGDMGLVVPWCEQLKVLCHSSVGGFWSHCGWNSTLEAVFAGVPMLTFPLFLDQFPNSSQIVHDWKIGWKVERDGNWMNREEIAELVQSFMNLESNEGKEIRKRARELSEVCHRAIGKSGSSETNLHAFIRDITLGQGLN</sequence>
<evidence type="ECO:0000256" key="1">
    <source>
        <dbReference type="ARBA" id="ARBA00009995"/>
    </source>
</evidence>
<dbReference type="CDD" id="cd03784">
    <property type="entry name" value="GT1_Gtf-like"/>
    <property type="match status" value="1"/>
</dbReference>
<dbReference type="Pfam" id="PF00201">
    <property type="entry name" value="UDPGT"/>
    <property type="match status" value="1"/>
</dbReference>
<keyword evidence="3" id="KW-1185">Reference proteome</keyword>
<dbReference type="KEGG" id="zju:107411552"/>
<gene>
    <name evidence="4" type="primary">LOC107411552</name>
</gene>
<dbReference type="PANTHER" id="PTHR11926">
    <property type="entry name" value="GLUCOSYL/GLUCURONOSYL TRANSFERASES"/>
    <property type="match status" value="1"/>
</dbReference>
<organism evidence="3 4">
    <name type="scientific">Ziziphus jujuba</name>
    <name type="common">Chinese jujube</name>
    <name type="synonym">Ziziphus sativa</name>
    <dbReference type="NCBI Taxonomy" id="326968"/>
    <lineage>
        <taxon>Eukaryota</taxon>
        <taxon>Viridiplantae</taxon>
        <taxon>Streptophyta</taxon>
        <taxon>Embryophyta</taxon>
        <taxon>Tracheophyta</taxon>
        <taxon>Spermatophyta</taxon>
        <taxon>Magnoliopsida</taxon>
        <taxon>eudicotyledons</taxon>
        <taxon>Gunneridae</taxon>
        <taxon>Pentapetalae</taxon>
        <taxon>rosids</taxon>
        <taxon>fabids</taxon>
        <taxon>Rosales</taxon>
        <taxon>Rhamnaceae</taxon>
        <taxon>Paliureae</taxon>
        <taxon>Ziziphus</taxon>
    </lineage>
</organism>
<evidence type="ECO:0000313" key="3">
    <source>
        <dbReference type="Proteomes" id="UP001652623"/>
    </source>
</evidence>
<dbReference type="PANTHER" id="PTHR11926:SF1395">
    <property type="entry name" value="GLYCOSYLTRANSFERASE"/>
    <property type="match status" value="1"/>
</dbReference>
<name>A0A6P3ZAI9_ZIZJJ</name>
<evidence type="ECO:0000256" key="2">
    <source>
        <dbReference type="ARBA" id="ARBA00022679"/>
    </source>
</evidence>
<dbReference type="Proteomes" id="UP001652623">
    <property type="component" value="Chromosome 10"/>
</dbReference>
<reference evidence="4" key="1">
    <citation type="submission" date="2025-08" db="UniProtKB">
        <authorList>
            <consortium name="RefSeq"/>
        </authorList>
    </citation>
    <scope>IDENTIFICATION</scope>
    <source>
        <tissue evidence="4">Seedling</tissue>
    </source>
</reference>
<protein>
    <submittedName>
        <fullName evidence="4">UDP-glycosyltransferase 87A1-like isoform X1</fullName>
    </submittedName>
</protein>
<dbReference type="GO" id="GO:0080044">
    <property type="term" value="F:quercetin 7-O-glucosyltransferase activity"/>
    <property type="evidence" value="ECO:0007669"/>
    <property type="project" value="TreeGrafter"/>
</dbReference>
<keyword evidence="2" id="KW-0808">Transferase</keyword>
<dbReference type="Gene3D" id="3.40.50.2000">
    <property type="entry name" value="Glycogen Phosphorylase B"/>
    <property type="match status" value="2"/>
</dbReference>
<evidence type="ECO:0000313" key="4">
    <source>
        <dbReference type="RefSeq" id="XP_015874643.3"/>
    </source>
</evidence>
<dbReference type="FunCoup" id="A0A6P3ZAI9">
    <property type="interactions" value="70"/>
</dbReference>
<proteinExistence type="inferred from homology"/>
<comment type="similarity">
    <text evidence="1">Belongs to the UDP-glycosyltransferase family.</text>
</comment>
<dbReference type="RefSeq" id="XP_015874643.3">
    <property type="nucleotide sequence ID" value="XM_016019157.4"/>
</dbReference>
<dbReference type="InterPro" id="IPR002213">
    <property type="entry name" value="UDP_glucos_trans"/>
</dbReference>
<dbReference type="GO" id="GO:0080043">
    <property type="term" value="F:quercetin 3-O-glucosyltransferase activity"/>
    <property type="evidence" value="ECO:0007669"/>
    <property type="project" value="TreeGrafter"/>
</dbReference>
<accession>A0A6P3ZAI9</accession>
<dbReference type="GeneID" id="107411552"/>
<dbReference type="InParanoid" id="A0A6P3ZAI9"/>